<dbReference type="PANTHER" id="PTHR46732">
    <property type="entry name" value="ATP-DEPENDENT PROTEASE LA (LON) DOMAIN PROTEIN"/>
    <property type="match status" value="1"/>
</dbReference>
<dbReference type="Pfam" id="PF02190">
    <property type="entry name" value="LON_substr_bdg"/>
    <property type="match status" value="1"/>
</dbReference>
<proteinExistence type="predicted"/>
<reference evidence="3 4" key="1">
    <citation type="submission" date="2022-10" db="EMBL/GenBank/DDBJ databases">
        <title>The complete genomes of actinobacterial strains from the NBC collection.</title>
        <authorList>
            <person name="Joergensen T.S."/>
            <person name="Alvarez Arevalo M."/>
            <person name="Sterndorff E.B."/>
            <person name="Faurdal D."/>
            <person name="Vuksanovic O."/>
            <person name="Mourched A.-S."/>
            <person name="Charusanti P."/>
            <person name="Shaw S."/>
            <person name="Blin K."/>
            <person name="Weber T."/>
        </authorList>
    </citation>
    <scope>NUCLEOTIDE SEQUENCE [LARGE SCALE GENOMIC DNA]</scope>
    <source>
        <strain evidence="3 4">NBC_01413</strain>
    </source>
</reference>
<dbReference type="InterPro" id="IPR003111">
    <property type="entry name" value="Lon_prtase_N"/>
</dbReference>
<accession>A0ABZ1NFJ3</accession>
<protein>
    <submittedName>
        <fullName evidence="3">LON peptidase substrate-binding domain-containing protein</fullName>
    </submittedName>
</protein>
<dbReference type="SUPFAM" id="SSF88697">
    <property type="entry name" value="PUA domain-like"/>
    <property type="match status" value="1"/>
</dbReference>
<organism evidence="3 4">
    <name type="scientific">Nocardia salmonicida</name>
    <dbReference type="NCBI Taxonomy" id="53431"/>
    <lineage>
        <taxon>Bacteria</taxon>
        <taxon>Bacillati</taxon>
        <taxon>Actinomycetota</taxon>
        <taxon>Actinomycetes</taxon>
        <taxon>Mycobacteriales</taxon>
        <taxon>Nocardiaceae</taxon>
        <taxon>Nocardia</taxon>
    </lineage>
</organism>
<feature type="domain" description="Lon N-terminal" evidence="2">
    <location>
        <begin position="1"/>
        <end position="202"/>
    </location>
</feature>
<evidence type="ECO:0000256" key="1">
    <source>
        <dbReference type="SAM" id="MobiDB-lite"/>
    </source>
</evidence>
<feature type="region of interest" description="Disordered" evidence="1">
    <location>
        <begin position="141"/>
        <end position="160"/>
    </location>
</feature>
<dbReference type="PROSITE" id="PS51787">
    <property type="entry name" value="LON_N"/>
    <property type="match status" value="1"/>
</dbReference>
<evidence type="ECO:0000313" key="4">
    <source>
        <dbReference type="Proteomes" id="UP001621418"/>
    </source>
</evidence>
<name>A0ABZ1NFJ3_9NOCA</name>
<gene>
    <name evidence="3" type="ORF">OG308_13630</name>
</gene>
<dbReference type="Gene3D" id="2.30.130.40">
    <property type="entry name" value="LON domain-like"/>
    <property type="match status" value="1"/>
</dbReference>
<evidence type="ECO:0000259" key="2">
    <source>
        <dbReference type="PROSITE" id="PS51787"/>
    </source>
</evidence>
<dbReference type="EMBL" id="CP109527">
    <property type="protein sequence ID" value="WTY38787.1"/>
    <property type="molecule type" value="Genomic_DNA"/>
</dbReference>
<sequence length="210" mass="23069">MEIPIFPLGAVLLPGESLSLQIFEPRYVALVEDCTDGRREPEFGVVLIARGHEVGGGEVRTEVGTVARITEVIELPGSRYRLRCKGTDRIRVEKWLDDAPYPRAEAELWPDGAGADDGELLAGLRERADRLHTLTAKFARRNGIRRPPPSASLDDLSDDPTTRSYELAARLPIGPTDRQSALAAPDPRSRLAALSTSVDDAIAMMEFRLL</sequence>
<dbReference type="InterPro" id="IPR015947">
    <property type="entry name" value="PUA-like_sf"/>
</dbReference>
<dbReference type="InterPro" id="IPR046336">
    <property type="entry name" value="Lon_prtase_N_sf"/>
</dbReference>
<dbReference type="PANTHER" id="PTHR46732:SF8">
    <property type="entry name" value="ATP-DEPENDENT PROTEASE LA (LON) DOMAIN PROTEIN"/>
    <property type="match status" value="1"/>
</dbReference>
<keyword evidence="4" id="KW-1185">Reference proteome</keyword>
<evidence type="ECO:0000313" key="3">
    <source>
        <dbReference type="EMBL" id="WTY38787.1"/>
    </source>
</evidence>
<dbReference type="RefSeq" id="WP_357367862.1">
    <property type="nucleotide sequence ID" value="NZ_CP109527.1"/>
</dbReference>
<dbReference type="Proteomes" id="UP001621418">
    <property type="component" value="Chromosome"/>
</dbReference>
<dbReference type="SMART" id="SM00464">
    <property type="entry name" value="LON"/>
    <property type="match status" value="1"/>
</dbReference>